<reference evidence="2 3" key="1">
    <citation type="journal article" date="2012" name="Genome Biol.">
        <title>Genome and low-iron response of an oceanic diatom adapted to chronic iron limitation.</title>
        <authorList>
            <person name="Lommer M."/>
            <person name="Specht M."/>
            <person name="Roy A.S."/>
            <person name="Kraemer L."/>
            <person name="Andreson R."/>
            <person name="Gutowska M.A."/>
            <person name="Wolf J."/>
            <person name="Bergner S.V."/>
            <person name="Schilhabel M.B."/>
            <person name="Klostermeier U.C."/>
            <person name="Beiko R.G."/>
            <person name="Rosenstiel P."/>
            <person name="Hippler M."/>
            <person name="Laroche J."/>
        </authorList>
    </citation>
    <scope>NUCLEOTIDE SEQUENCE [LARGE SCALE GENOMIC DNA]</scope>
    <source>
        <strain evidence="2 3">CCMP1005</strain>
    </source>
</reference>
<dbReference type="AlphaFoldDB" id="K0RRE4"/>
<feature type="region of interest" description="Disordered" evidence="1">
    <location>
        <begin position="86"/>
        <end position="115"/>
    </location>
</feature>
<proteinExistence type="predicted"/>
<name>K0RRE4_THAOC</name>
<evidence type="ECO:0000313" key="3">
    <source>
        <dbReference type="Proteomes" id="UP000266841"/>
    </source>
</evidence>
<dbReference type="Proteomes" id="UP000266841">
    <property type="component" value="Unassembled WGS sequence"/>
</dbReference>
<keyword evidence="3" id="KW-1185">Reference proteome</keyword>
<comment type="caution">
    <text evidence="2">The sequence shown here is derived from an EMBL/GenBank/DDBJ whole genome shotgun (WGS) entry which is preliminary data.</text>
</comment>
<evidence type="ECO:0008006" key="4">
    <source>
        <dbReference type="Google" id="ProtNLM"/>
    </source>
</evidence>
<gene>
    <name evidence="2" type="ORF">THAOC_23749</name>
</gene>
<protein>
    <recommendedName>
        <fullName evidence="4">Tudor domain-containing protein</fullName>
    </recommendedName>
</protein>
<evidence type="ECO:0000256" key="1">
    <source>
        <dbReference type="SAM" id="MobiDB-lite"/>
    </source>
</evidence>
<evidence type="ECO:0000313" key="2">
    <source>
        <dbReference type="EMBL" id="EJK56373.1"/>
    </source>
</evidence>
<accession>K0RRE4</accession>
<organism evidence="2 3">
    <name type="scientific">Thalassiosira oceanica</name>
    <name type="common">Marine diatom</name>
    <dbReference type="NCBI Taxonomy" id="159749"/>
    <lineage>
        <taxon>Eukaryota</taxon>
        <taxon>Sar</taxon>
        <taxon>Stramenopiles</taxon>
        <taxon>Ochrophyta</taxon>
        <taxon>Bacillariophyta</taxon>
        <taxon>Coscinodiscophyceae</taxon>
        <taxon>Thalassiosirophycidae</taxon>
        <taxon>Thalassiosirales</taxon>
        <taxon>Thalassiosiraceae</taxon>
        <taxon>Thalassiosira</taxon>
    </lineage>
</organism>
<dbReference type="Gene3D" id="2.30.30.140">
    <property type="match status" value="1"/>
</dbReference>
<sequence length="377" mass="41785">MLVVCKKCESGRAHYTPPGYPSCTNLKQRLSCPTCRERYYVPPLDAESNSCFKVTKHNVTIGEAFQDKAKALELCQYLEKCPISEGLGPADTNPTNSKHKRSPSTAESSSKRQKPAVITEVMNQGNSSSSPILEATINGRNVLVRVTPEPLLDAARGVKIRVVLGGNRSEERLSTGGSVAPVAHPLPQVEEIQEEEEEEEEEEEAVNVGQRVEGQFDGEWFPGTITAVGVNVEDGYTMIKIEYDDGDRETVHFPNERIPLAYFPELLSGSAVQLLHTGASEALGHEFHRVSTVTTHQLGAHPDSPPLHHRPIKVRPKYLKDADHGANRHLLERALVKPLLPLNHRVVEENIPHEAKQQVDCKRSLAIFLLEFRNAPQ</sequence>
<dbReference type="EMBL" id="AGNL01031615">
    <property type="protein sequence ID" value="EJK56373.1"/>
    <property type="molecule type" value="Genomic_DNA"/>
</dbReference>